<organism evidence="4 5">
    <name type="scientific">Paenibacillus chungangensis</name>
    <dbReference type="NCBI Taxonomy" id="696535"/>
    <lineage>
        <taxon>Bacteria</taxon>
        <taxon>Bacillati</taxon>
        <taxon>Bacillota</taxon>
        <taxon>Bacilli</taxon>
        <taxon>Bacillales</taxon>
        <taxon>Paenibacillaceae</taxon>
        <taxon>Paenibacillus</taxon>
    </lineage>
</organism>
<keyword evidence="5" id="KW-1185">Reference proteome</keyword>
<dbReference type="RefSeq" id="WP_377563616.1">
    <property type="nucleotide sequence ID" value="NZ_JBHTJZ010000009.1"/>
</dbReference>
<protein>
    <submittedName>
        <fullName evidence="4">Flagellar hook capping FlgD N-terminal domain-containing protein</fullName>
    </submittedName>
</protein>
<dbReference type="InterPro" id="IPR005648">
    <property type="entry name" value="FlgD"/>
</dbReference>
<proteinExistence type="inferred from homology"/>
<keyword evidence="2" id="KW-1005">Bacterial flagellum biogenesis</keyword>
<keyword evidence="4" id="KW-0966">Cell projection</keyword>
<dbReference type="Proteomes" id="UP001596989">
    <property type="component" value="Unassembled WGS sequence"/>
</dbReference>
<evidence type="ECO:0000313" key="5">
    <source>
        <dbReference type="Proteomes" id="UP001596989"/>
    </source>
</evidence>
<evidence type="ECO:0000256" key="1">
    <source>
        <dbReference type="ARBA" id="ARBA00010577"/>
    </source>
</evidence>
<dbReference type="Pfam" id="PF03963">
    <property type="entry name" value="FlgD"/>
    <property type="match status" value="1"/>
</dbReference>
<gene>
    <name evidence="4" type="ORF">ACFQ2I_08770</name>
</gene>
<dbReference type="EMBL" id="JBHTJZ010000009">
    <property type="protein sequence ID" value="MFD0959484.1"/>
    <property type="molecule type" value="Genomic_DNA"/>
</dbReference>
<feature type="region of interest" description="Disordered" evidence="3">
    <location>
        <begin position="143"/>
        <end position="195"/>
    </location>
</feature>
<keyword evidence="4" id="KW-0969">Cilium</keyword>
<reference evidence="5" key="1">
    <citation type="journal article" date="2019" name="Int. J. Syst. Evol. Microbiol.">
        <title>The Global Catalogue of Microorganisms (GCM) 10K type strain sequencing project: providing services to taxonomists for standard genome sequencing and annotation.</title>
        <authorList>
            <consortium name="The Broad Institute Genomics Platform"/>
            <consortium name="The Broad Institute Genome Sequencing Center for Infectious Disease"/>
            <person name="Wu L."/>
            <person name="Ma J."/>
        </authorList>
    </citation>
    <scope>NUCLEOTIDE SEQUENCE [LARGE SCALE GENOMIC DNA]</scope>
    <source>
        <strain evidence="5">CCUG 59129</strain>
    </source>
</reference>
<sequence>MADSVAGPRVVWPHYSKNNIMQADKRNPSDALGKDQFLSILVAQLRNQDPMQPMQDRDFIAQMAQFTAVEQQMNMANELALLRQSIGSASSIIGKSIQWQEFDEEGDVVTLGGTVDAVLSKDGLLYAKVGDKEVAMDYVISISDNPLNPEEPGEPDPDEPDTGDPGEVDPENPGDSSGTGNSGEDGGTPGEGEGG</sequence>
<name>A0ABW3HPV3_9BACL</name>
<comment type="caution">
    <text evidence="4">The sequence shown here is derived from an EMBL/GenBank/DDBJ whole genome shotgun (WGS) entry which is preliminary data.</text>
</comment>
<feature type="compositionally biased region" description="Gly residues" evidence="3">
    <location>
        <begin position="180"/>
        <end position="195"/>
    </location>
</feature>
<comment type="similarity">
    <text evidence="1">Belongs to the FlgD family.</text>
</comment>
<keyword evidence="4" id="KW-0282">Flagellum</keyword>
<evidence type="ECO:0000256" key="3">
    <source>
        <dbReference type="SAM" id="MobiDB-lite"/>
    </source>
</evidence>
<feature type="compositionally biased region" description="Acidic residues" evidence="3">
    <location>
        <begin position="151"/>
        <end position="172"/>
    </location>
</feature>
<evidence type="ECO:0000256" key="2">
    <source>
        <dbReference type="ARBA" id="ARBA00022795"/>
    </source>
</evidence>
<evidence type="ECO:0000313" key="4">
    <source>
        <dbReference type="EMBL" id="MFD0959484.1"/>
    </source>
</evidence>
<accession>A0ABW3HPV3</accession>